<keyword evidence="2" id="KW-1185">Reference proteome</keyword>
<evidence type="ECO:0000313" key="2">
    <source>
        <dbReference type="Proteomes" id="UP000824533"/>
    </source>
</evidence>
<dbReference type="Proteomes" id="UP000824533">
    <property type="component" value="Linkage Group LG09"/>
</dbReference>
<organism evidence="1 2">
    <name type="scientific">Dendrolimus kikuchii</name>
    <dbReference type="NCBI Taxonomy" id="765133"/>
    <lineage>
        <taxon>Eukaryota</taxon>
        <taxon>Metazoa</taxon>
        <taxon>Ecdysozoa</taxon>
        <taxon>Arthropoda</taxon>
        <taxon>Hexapoda</taxon>
        <taxon>Insecta</taxon>
        <taxon>Pterygota</taxon>
        <taxon>Neoptera</taxon>
        <taxon>Endopterygota</taxon>
        <taxon>Lepidoptera</taxon>
        <taxon>Glossata</taxon>
        <taxon>Ditrysia</taxon>
        <taxon>Bombycoidea</taxon>
        <taxon>Lasiocampidae</taxon>
        <taxon>Dendrolimus</taxon>
    </lineage>
</organism>
<reference evidence="1 2" key="1">
    <citation type="journal article" date="2021" name="Front. Genet.">
        <title>Chromosome-Level Genome Assembly Reveals Significant Gene Expansion in the Toll and IMD Signaling Pathways of Dendrolimus kikuchii.</title>
        <authorList>
            <person name="Zhou J."/>
            <person name="Wu P."/>
            <person name="Xiong Z."/>
            <person name="Liu N."/>
            <person name="Zhao N."/>
            <person name="Ji M."/>
            <person name="Qiu Y."/>
            <person name="Yang B."/>
        </authorList>
    </citation>
    <scope>NUCLEOTIDE SEQUENCE [LARGE SCALE GENOMIC DNA]</scope>
    <source>
        <strain evidence="1">Ann1</strain>
    </source>
</reference>
<sequence length="1004" mass="115256">MGSMRLTILPSLNLMLHLQLNLSLVHRTECGANELYPGDNWSGGEFAGPSSQCGADRRAHHIASRAIKMLGYYILFLSLIVAAQSLPPEKVSANHIIKTRSIDLNNAHGLSMETRLEKTLEPTGYRLELEPYLEDGIFKGRVKINVTWLEDTEDVKVHCSHEIAITDTIVRARDTSDTKLHNYKVREVIKDPKKPVLIVYLDETVSKGSVGYLEFRFDGTLETTTTEAFFKTTYTTENDVERIVAATQLRPNNARRMFPCFDEPGYKVPFDISVVRPKNMVALTNTPVLKSEEIAGEPDAVWEHYERTPPMSTFTFGIVIADLKQLGNSTYYKDDNGNNMEIRIWGRAEYLQALEGVNEKVSLVFGEIANLWRVPLPLKRLDIVALPNYQGIKPADNWGLIVFKESDLSNRYYLQLAQELTYQWLGAFTTPAWWSDAHLNKALVGYLAAETAFKINNGSEMEGKWPMTVLYSLYYEYSKRYPHSRITGMKQETACTKIELLFRMFNYTLGGETFKKGLRMFLEARKFKTFTGDDIWNALNTAASTDSKISQGLDVKTVANSWIEKDRLPFLTVKRDYNSKSVAITQKVYLRERPHDVPDAEKMLWWAPLVVARQDNLDFSKTTPIMWMQTKEQTLKDMPDKNNFIIVNPEEIAPYPVNYDQDNWILLSNYLQSEKRTTIPELTRAKLLHDAWNLAYAGELSFATAFNMTLFLKEERNHLVWDPVFTMIDHIGRHICLCLHGKFQAYVRTLLSPLYEELTKDESGDEWSWRVNLRSLTKTFLCQAGYKPCVKDAQEQFSKWMQAKSPDEGNPISNQYICPVFKYGSKKEWEFGLQRVINFPPSRKQNERTYLLKTLAGCPVDEYKINRLLNVTILEGNGNFTETDLFLIFSMLTGSSQGYTTLFHFLNNNWVVLKEKFASKTNVWDNLITTATSHFTTEEGLELVSNLYVAHQGEFGSAEHIIEKSMRNIREEAKWSAENLPVIASWLDSYLASTKIKDDLFIQQ</sequence>
<name>A0ACC1D4H9_9NEOP</name>
<evidence type="ECO:0000313" key="1">
    <source>
        <dbReference type="EMBL" id="KAJ0178629.1"/>
    </source>
</evidence>
<proteinExistence type="predicted"/>
<gene>
    <name evidence="1" type="ORF">K1T71_005404</name>
</gene>
<accession>A0ACC1D4H9</accession>
<protein>
    <submittedName>
        <fullName evidence="1">Uncharacterized protein</fullName>
    </submittedName>
</protein>
<comment type="caution">
    <text evidence="1">The sequence shown here is derived from an EMBL/GenBank/DDBJ whole genome shotgun (WGS) entry which is preliminary data.</text>
</comment>
<dbReference type="EMBL" id="CM034395">
    <property type="protein sequence ID" value="KAJ0178629.1"/>
    <property type="molecule type" value="Genomic_DNA"/>
</dbReference>